<feature type="domain" description="HAMP" evidence="14">
    <location>
        <begin position="201"/>
        <end position="254"/>
    </location>
</feature>
<evidence type="ECO:0000256" key="5">
    <source>
        <dbReference type="ARBA" id="ARBA00022553"/>
    </source>
</evidence>
<dbReference type="Gene3D" id="3.30.565.10">
    <property type="entry name" value="Histidine kinase-like ATPase, C-terminal domain"/>
    <property type="match status" value="1"/>
</dbReference>
<dbReference type="CDD" id="cd06225">
    <property type="entry name" value="HAMP"/>
    <property type="match status" value="1"/>
</dbReference>
<dbReference type="KEGG" id="kse:Ksed_21630"/>
<dbReference type="Gene3D" id="1.10.287.130">
    <property type="match status" value="1"/>
</dbReference>
<dbReference type="GO" id="GO:0000155">
    <property type="term" value="F:phosphorelay sensor kinase activity"/>
    <property type="evidence" value="ECO:0007669"/>
    <property type="project" value="InterPro"/>
</dbReference>
<dbReference type="EC" id="2.7.13.3" evidence="4"/>
<keyword evidence="8 15" id="KW-0418">Kinase</keyword>
<evidence type="ECO:0000259" key="13">
    <source>
        <dbReference type="PROSITE" id="PS50109"/>
    </source>
</evidence>
<comment type="cofactor">
    <cofactor evidence="2">
        <name>a divalent metal cation</name>
        <dbReference type="ChEBI" id="CHEBI:60240"/>
    </cofactor>
</comment>
<evidence type="ECO:0000256" key="3">
    <source>
        <dbReference type="ARBA" id="ARBA00004236"/>
    </source>
</evidence>
<dbReference type="SUPFAM" id="SSF47384">
    <property type="entry name" value="Homodimeric domain of signal transducing histidine kinase"/>
    <property type="match status" value="1"/>
</dbReference>
<evidence type="ECO:0000256" key="4">
    <source>
        <dbReference type="ARBA" id="ARBA00012438"/>
    </source>
</evidence>
<keyword evidence="9 12" id="KW-1133">Transmembrane helix</keyword>
<feature type="domain" description="Histidine kinase" evidence="13">
    <location>
        <begin position="269"/>
        <end position="501"/>
    </location>
</feature>
<dbReference type="STRING" id="478801.Ksed_21630"/>
<evidence type="ECO:0000259" key="14">
    <source>
        <dbReference type="PROSITE" id="PS50885"/>
    </source>
</evidence>
<dbReference type="FunFam" id="1.10.287.130:FF:000001">
    <property type="entry name" value="Two-component sensor histidine kinase"/>
    <property type="match status" value="1"/>
</dbReference>
<dbReference type="eggNOG" id="COG2770">
    <property type="taxonomic scope" value="Bacteria"/>
</dbReference>
<dbReference type="Pfam" id="PF02518">
    <property type="entry name" value="HATPase_c"/>
    <property type="match status" value="1"/>
</dbReference>
<evidence type="ECO:0000256" key="9">
    <source>
        <dbReference type="ARBA" id="ARBA00022989"/>
    </source>
</evidence>
<accession>C7NLF4</accession>
<keyword evidence="11 12" id="KW-0472">Membrane</keyword>
<dbReference type="GO" id="GO:0005509">
    <property type="term" value="F:calcium ion binding"/>
    <property type="evidence" value="ECO:0007669"/>
    <property type="project" value="UniProtKB-ARBA"/>
</dbReference>
<dbReference type="InterPro" id="IPR003661">
    <property type="entry name" value="HisK_dim/P_dom"/>
</dbReference>
<dbReference type="InterPro" id="IPR050428">
    <property type="entry name" value="TCS_sensor_his_kinase"/>
</dbReference>
<proteinExistence type="predicted"/>
<keyword evidence="10" id="KW-0902">Two-component regulatory system</keyword>
<feature type="transmembrane region" description="Helical" evidence="12">
    <location>
        <begin position="30"/>
        <end position="52"/>
    </location>
</feature>
<dbReference type="InterPro" id="IPR004358">
    <property type="entry name" value="Sig_transdc_His_kin-like_C"/>
</dbReference>
<gene>
    <name evidence="15" type="ordered locus">Ksed_21630</name>
</gene>
<dbReference type="SMART" id="SM00304">
    <property type="entry name" value="HAMP"/>
    <property type="match status" value="1"/>
</dbReference>
<dbReference type="SUPFAM" id="SSF158472">
    <property type="entry name" value="HAMP domain-like"/>
    <property type="match status" value="1"/>
</dbReference>
<dbReference type="Proteomes" id="UP000006666">
    <property type="component" value="Chromosome"/>
</dbReference>
<name>C7NLF4_KYTSD</name>
<dbReference type="Pfam" id="PF00672">
    <property type="entry name" value="HAMP"/>
    <property type="match status" value="1"/>
</dbReference>
<dbReference type="InterPro" id="IPR003594">
    <property type="entry name" value="HATPase_dom"/>
</dbReference>
<protein>
    <recommendedName>
        <fullName evidence="4">histidine kinase</fullName>
        <ecNumber evidence="4">2.7.13.3</ecNumber>
    </recommendedName>
</protein>
<dbReference type="PROSITE" id="PS50885">
    <property type="entry name" value="HAMP"/>
    <property type="match status" value="1"/>
</dbReference>
<keyword evidence="7 12" id="KW-0812">Transmembrane</keyword>
<evidence type="ECO:0000256" key="6">
    <source>
        <dbReference type="ARBA" id="ARBA00022679"/>
    </source>
</evidence>
<dbReference type="Pfam" id="PF00512">
    <property type="entry name" value="HisKA"/>
    <property type="match status" value="1"/>
</dbReference>
<evidence type="ECO:0000256" key="2">
    <source>
        <dbReference type="ARBA" id="ARBA00001968"/>
    </source>
</evidence>
<dbReference type="SMART" id="SM00387">
    <property type="entry name" value="HATPase_c"/>
    <property type="match status" value="1"/>
</dbReference>
<dbReference type="PROSITE" id="PS50109">
    <property type="entry name" value="HIS_KIN"/>
    <property type="match status" value="1"/>
</dbReference>
<dbReference type="SUPFAM" id="SSF55874">
    <property type="entry name" value="ATPase domain of HSP90 chaperone/DNA topoisomerase II/histidine kinase"/>
    <property type="match status" value="1"/>
</dbReference>
<dbReference type="GO" id="GO:0005886">
    <property type="term" value="C:plasma membrane"/>
    <property type="evidence" value="ECO:0007669"/>
    <property type="project" value="UniProtKB-SubCell"/>
</dbReference>
<evidence type="ECO:0000313" key="16">
    <source>
        <dbReference type="Proteomes" id="UP000006666"/>
    </source>
</evidence>
<dbReference type="Gene3D" id="6.10.340.10">
    <property type="match status" value="1"/>
</dbReference>
<dbReference type="EMBL" id="CP001686">
    <property type="protein sequence ID" value="ACV07150.1"/>
    <property type="molecule type" value="Genomic_DNA"/>
</dbReference>
<evidence type="ECO:0000256" key="1">
    <source>
        <dbReference type="ARBA" id="ARBA00000085"/>
    </source>
</evidence>
<organism evidence="15 16">
    <name type="scientific">Kytococcus sedentarius (strain ATCC 14392 / DSM 20547 / JCM 11482 / CCUG 33030 / NBRC 15357 / NCTC 11040 / CCM 314 / 541)</name>
    <name type="common">Micrococcus sedentarius</name>
    <dbReference type="NCBI Taxonomy" id="478801"/>
    <lineage>
        <taxon>Bacteria</taxon>
        <taxon>Bacillati</taxon>
        <taxon>Actinomycetota</taxon>
        <taxon>Actinomycetes</taxon>
        <taxon>Micrococcales</taxon>
        <taxon>Kytococcaceae</taxon>
        <taxon>Kytococcus</taxon>
    </lineage>
</organism>
<keyword evidence="5" id="KW-0597">Phosphoprotein</keyword>
<evidence type="ECO:0000256" key="12">
    <source>
        <dbReference type="SAM" id="Phobius"/>
    </source>
</evidence>
<feature type="transmembrane region" description="Helical" evidence="12">
    <location>
        <begin position="177"/>
        <end position="200"/>
    </location>
</feature>
<dbReference type="InterPro" id="IPR005467">
    <property type="entry name" value="His_kinase_dom"/>
</dbReference>
<dbReference type="InterPro" id="IPR036097">
    <property type="entry name" value="HisK_dim/P_sf"/>
</dbReference>
<dbReference type="InterPro" id="IPR003660">
    <property type="entry name" value="HAMP_dom"/>
</dbReference>
<evidence type="ECO:0000313" key="15">
    <source>
        <dbReference type="EMBL" id="ACV07150.1"/>
    </source>
</evidence>
<dbReference type="HOGENOM" id="CLU_000445_89_6_11"/>
<dbReference type="FunFam" id="3.30.565.10:FF:000006">
    <property type="entry name" value="Sensor histidine kinase WalK"/>
    <property type="match status" value="1"/>
</dbReference>
<dbReference type="SMART" id="SM00388">
    <property type="entry name" value="HisKA"/>
    <property type="match status" value="1"/>
</dbReference>
<evidence type="ECO:0000256" key="7">
    <source>
        <dbReference type="ARBA" id="ARBA00022692"/>
    </source>
</evidence>
<dbReference type="CDD" id="cd00082">
    <property type="entry name" value="HisKA"/>
    <property type="match status" value="1"/>
</dbReference>
<evidence type="ECO:0000256" key="11">
    <source>
        <dbReference type="ARBA" id="ARBA00023136"/>
    </source>
</evidence>
<comment type="subcellular location">
    <subcellularLocation>
        <location evidence="3">Cell membrane</location>
    </subcellularLocation>
</comment>
<sequence>MNPVAAGATATGRVARHWAAPRHWPLRVRLLAVVMVLLVGALSATAIALAILMQQFLVRQVDEQLERAAAPVAQSAFDSFTRTGSTGFRPPNNYWIQFMPVNGTQPLTVADAQSAGSIPRIGYLDPDDPRVRSGEPFTVTDGNGDRWRVVTGVDVNEVATYAVARPLRDIDEAVQNLQILAFSVGLVALAAGVLLGWPLMNRAFRPLTQIEDTAAGIAEGNLSSRVPHPGTRDEVGSLASSLNLMLAHVERSLAVRDASEQQMRRFIADASHELRTPMAAIRGYAELYRSGAITGAEDTAAAMRRIEDEATRMGVLVEDLMTLARLDAGQRHAFSPPTSAADAVPEPTEVDLTVLASDAVADTRAWAPERTLRLQGLAGQPLEAALTSGQEASLRQVVTNLVANAVRHTPDSPIEVQVGRDRDEVVLRVVDHGPGVAPQDRTRVFERFYRSDPSRQRGEGGGSGLGLAIVATTVAQHRGTVSALETPGGGATFEVRLPAHEEEPA</sequence>
<dbReference type="CDD" id="cd00075">
    <property type="entry name" value="HATPase"/>
    <property type="match status" value="1"/>
</dbReference>
<reference evidence="15 16" key="1">
    <citation type="journal article" date="2009" name="Stand. Genomic Sci.">
        <title>Complete genome sequence of Kytococcus sedentarius type strain (541).</title>
        <authorList>
            <person name="Sims D."/>
            <person name="Brettin T."/>
            <person name="Detter J.C."/>
            <person name="Han C."/>
            <person name="Lapidus A."/>
            <person name="Copeland A."/>
            <person name="Glavina Del Rio T."/>
            <person name="Nolan M."/>
            <person name="Chen F."/>
            <person name="Lucas S."/>
            <person name="Tice H."/>
            <person name="Cheng J.F."/>
            <person name="Bruce D."/>
            <person name="Goodwin L."/>
            <person name="Pitluck S."/>
            <person name="Ovchinnikova G."/>
            <person name="Pati A."/>
            <person name="Ivanova N."/>
            <person name="Mavrommatis K."/>
            <person name="Chen A."/>
            <person name="Palaniappan K."/>
            <person name="D'haeseleer P."/>
            <person name="Chain P."/>
            <person name="Bristow J."/>
            <person name="Eisen J.A."/>
            <person name="Markowitz V."/>
            <person name="Hugenholtz P."/>
            <person name="Schneider S."/>
            <person name="Goker M."/>
            <person name="Pukall R."/>
            <person name="Kyrpides N.C."/>
            <person name="Klenk H.P."/>
        </authorList>
    </citation>
    <scope>NUCLEOTIDE SEQUENCE [LARGE SCALE GENOMIC DNA]</scope>
    <source>
        <strain evidence="16">ATCC 14392 / DSM 20547 / JCM 11482 / CCUG 33030 / NBRC 15357 / NCTC 11040 / CCM 314 / 541</strain>
    </source>
</reference>
<dbReference type="AlphaFoldDB" id="C7NLF4"/>
<dbReference type="eggNOG" id="COG2205">
    <property type="taxonomic scope" value="Bacteria"/>
</dbReference>
<evidence type="ECO:0000256" key="10">
    <source>
        <dbReference type="ARBA" id="ARBA00023012"/>
    </source>
</evidence>
<evidence type="ECO:0000256" key="8">
    <source>
        <dbReference type="ARBA" id="ARBA00022777"/>
    </source>
</evidence>
<dbReference type="PANTHER" id="PTHR45436:SF5">
    <property type="entry name" value="SENSOR HISTIDINE KINASE TRCS"/>
    <property type="match status" value="1"/>
</dbReference>
<comment type="catalytic activity">
    <reaction evidence="1">
        <text>ATP + protein L-histidine = ADP + protein N-phospho-L-histidine.</text>
        <dbReference type="EC" id="2.7.13.3"/>
    </reaction>
</comment>
<keyword evidence="6" id="KW-0808">Transferase</keyword>
<dbReference type="RefSeq" id="WP_015780085.1">
    <property type="nucleotide sequence ID" value="NC_013169.1"/>
</dbReference>
<dbReference type="PANTHER" id="PTHR45436">
    <property type="entry name" value="SENSOR HISTIDINE KINASE YKOH"/>
    <property type="match status" value="1"/>
</dbReference>
<keyword evidence="16" id="KW-1185">Reference proteome</keyword>
<dbReference type="PRINTS" id="PR00344">
    <property type="entry name" value="BCTRLSENSOR"/>
</dbReference>
<dbReference type="InterPro" id="IPR036890">
    <property type="entry name" value="HATPase_C_sf"/>
</dbReference>